<reference evidence="2 3" key="1">
    <citation type="submission" date="2016-03" db="EMBL/GenBank/DDBJ databases">
        <authorList>
            <consortium name="Pathogen Informatics"/>
        </authorList>
    </citation>
    <scope>NUCLEOTIDE SEQUENCE [LARGE SCALE GENOMIC DNA]</scope>
    <source>
        <strain evidence="2 3">NCTC13364</strain>
    </source>
</reference>
<evidence type="ECO:0000256" key="1">
    <source>
        <dbReference type="SAM" id="MobiDB-lite"/>
    </source>
</evidence>
<dbReference type="EMBL" id="FKBS01000015">
    <property type="protein sequence ID" value="SAI37727.1"/>
    <property type="molecule type" value="Genomic_DNA"/>
</dbReference>
<dbReference type="OrthoDB" id="8665323at2"/>
<dbReference type="RefSeq" id="WP_066414263.1">
    <property type="nucleotide sequence ID" value="NZ_FKBS01000015.1"/>
</dbReference>
<evidence type="ECO:0000313" key="3">
    <source>
        <dbReference type="Proteomes" id="UP000077037"/>
    </source>
</evidence>
<sequence>MLVVAVAIAGCSTTGKDASSEKDGDTPSSSEASKADDAKAAQEKANCRKNRRSCIFKGSYEPGEAHYAEKEAQRLNKAEAERLRRAFAR</sequence>
<dbReference type="AlphaFoldDB" id="A0A157PW01"/>
<organism evidence="2 3">
    <name type="scientific">Bordetella ansorpii</name>
    <dbReference type="NCBI Taxonomy" id="288768"/>
    <lineage>
        <taxon>Bacteria</taxon>
        <taxon>Pseudomonadati</taxon>
        <taxon>Pseudomonadota</taxon>
        <taxon>Betaproteobacteria</taxon>
        <taxon>Burkholderiales</taxon>
        <taxon>Alcaligenaceae</taxon>
        <taxon>Bordetella</taxon>
    </lineage>
</organism>
<name>A0A157PW01_9BORD</name>
<proteinExistence type="predicted"/>
<feature type="region of interest" description="Disordered" evidence="1">
    <location>
        <begin position="13"/>
        <end position="45"/>
    </location>
</feature>
<feature type="compositionally biased region" description="Basic and acidic residues" evidence="1">
    <location>
        <begin position="33"/>
        <end position="45"/>
    </location>
</feature>
<protein>
    <submittedName>
        <fullName evidence="2">Uncharacterized protein</fullName>
    </submittedName>
</protein>
<gene>
    <name evidence="2" type="ORF">SAMEA1982600_03008</name>
</gene>
<accession>A0A157PW01</accession>
<dbReference type="Proteomes" id="UP000077037">
    <property type="component" value="Unassembled WGS sequence"/>
</dbReference>
<evidence type="ECO:0000313" key="2">
    <source>
        <dbReference type="EMBL" id="SAI37727.1"/>
    </source>
</evidence>